<dbReference type="Proteomes" id="UP001500984">
    <property type="component" value="Unassembled WGS sequence"/>
</dbReference>
<feature type="compositionally biased region" description="Low complexity" evidence="5">
    <location>
        <begin position="289"/>
        <end position="300"/>
    </location>
</feature>
<comment type="similarity">
    <text evidence="1">Belongs to the GTP cyclohydrolase I type 2/NIF3 family.</text>
</comment>
<feature type="region of interest" description="Disordered" evidence="5">
    <location>
        <begin position="287"/>
        <end position="306"/>
    </location>
</feature>
<dbReference type="Gene3D" id="3.40.1390.30">
    <property type="entry name" value="NIF3 (NGG1p interacting factor 3)-like"/>
    <property type="match status" value="2"/>
</dbReference>
<dbReference type="EMBL" id="BAAAPZ010000019">
    <property type="protein sequence ID" value="GAA2105756.1"/>
    <property type="molecule type" value="Genomic_DNA"/>
</dbReference>
<dbReference type="RefSeq" id="WP_291796175.1">
    <property type="nucleotide sequence ID" value="NZ_BAAAPZ010000019.1"/>
</dbReference>
<keyword evidence="4" id="KW-0479">Metal-binding</keyword>
<name>A0ABN2X6M6_9MICO</name>
<accession>A0ABN2X6M6</accession>
<evidence type="ECO:0000256" key="2">
    <source>
        <dbReference type="ARBA" id="ARBA00011643"/>
    </source>
</evidence>
<dbReference type="PANTHER" id="PTHR13799">
    <property type="entry name" value="NGG1 INTERACTING FACTOR 3"/>
    <property type="match status" value="1"/>
</dbReference>
<evidence type="ECO:0000256" key="4">
    <source>
        <dbReference type="ARBA" id="ARBA00022723"/>
    </source>
</evidence>
<gene>
    <name evidence="6" type="ORF">GCM10009823_31350</name>
</gene>
<evidence type="ECO:0000256" key="1">
    <source>
        <dbReference type="ARBA" id="ARBA00006964"/>
    </source>
</evidence>
<dbReference type="InterPro" id="IPR002678">
    <property type="entry name" value="DUF34/NIF3"/>
</dbReference>
<comment type="caution">
    <text evidence="6">The sequence shown here is derived from an EMBL/GenBank/DDBJ whole genome shotgun (WGS) entry which is preliminary data.</text>
</comment>
<comment type="subunit">
    <text evidence="2">Homohexamer.</text>
</comment>
<dbReference type="Pfam" id="PF01784">
    <property type="entry name" value="DUF34_NIF3"/>
    <property type="match status" value="1"/>
</dbReference>
<organism evidence="6 7">
    <name type="scientific">Brevibacterium salitolerans</name>
    <dbReference type="NCBI Taxonomy" id="1403566"/>
    <lineage>
        <taxon>Bacteria</taxon>
        <taxon>Bacillati</taxon>
        <taxon>Actinomycetota</taxon>
        <taxon>Actinomycetes</taxon>
        <taxon>Micrococcales</taxon>
        <taxon>Brevibacteriaceae</taxon>
        <taxon>Brevibacterium</taxon>
    </lineage>
</organism>
<keyword evidence="7" id="KW-1185">Reference proteome</keyword>
<evidence type="ECO:0000256" key="5">
    <source>
        <dbReference type="SAM" id="MobiDB-lite"/>
    </source>
</evidence>
<reference evidence="6 7" key="1">
    <citation type="journal article" date="2019" name="Int. J. Syst. Evol. Microbiol.">
        <title>The Global Catalogue of Microorganisms (GCM) 10K type strain sequencing project: providing services to taxonomists for standard genome sequencing and annotation.</title>
        <authorList>
            <consortium name="The Broad Institute Genomics Platform"/>
            <consortium name="The Broad Institute Genome Sequencing Center for Infectious Disease"/>
            <person name="Wu L."/>
            <person name="Ma J."/>
        </authorList>
    </citation>
    <scope>NUCLEOTIDE SEQUENCE [LARGE SCALE GENOMIC DNA]</scope>
    <source>
        <strain evidence="6 7">JCM 15900</strain>
    </source>
</reference>
<dbReference type="InterPro" id="IPR036069">
    <property type="entry name" value="DUF34/NIF3_sf"/>
</dbReference>
<dbReference type="PANTHER" id="PTHR13799:SF14">
    <property type="entry name" value="GTP CYCLOHYDROLASE 1 TYPE 2 HOMOLOG"/>
    <property type="match status" value="1"/>
</dbReference>
<evidence type="ECO:0000313" key="7">
    <source>
        <dbReference type="Proteomes" id="UP001500984"/>
    </source>
</evidence>
<evidence type="ECO:0000313" key="6">
    <source>
        <dbReference type="EMBL" id="GAA2105756.1"/>
    </source>
</evidence>
<dbReference type="NCBIfam" id="TIGR00486">
    <property type="entry name" value="YbgI_SA1388"/>
    <property type="match status" value="1"/>
</dbReference>
<sequence length="306" mass="32040">MTEPALADLHALIDALWPERLAESWDSVGLTTGDPSRHVRRVLLAVDPVDAVVEEAVERGADLLLTHHPLLLRGVTSVAADTLKGGQLVRLIGAGVAHIAAHTNADVAPGGVSDVLIETLGAGEARPLAPTSAADPAVGIGRWADLPEPATVRDLARRLAAALPATVTGVRIAGDPDAEVTRAAVCGGAGDSLFDEVRACGAEVYVTSDLRHHPATEARDTARRTGPGLPAAPVPHLIDISHWASESLWLDRAAAQLSAAARERGWELEIEVSRLRTDAWAERIGQDMAGSQSAHTAAAHASRKEH</sequence>
<proteinExistence type="inferred from homology"/>
<evidence type="ECO:0000256" key="3">
    <source>
        <dbReference type="ARBA" id="ARBA00022112"/>
    </source>
</evidence>
<dbReference type="SUPFAM" id="SSF102705">
    <property type="entry name" value="NIF3 (NGG1p interacting factor 3)-like"/>
    <property type="match status" value="1"/>
</dbReference>
<protein>
    <recommendedName>
        <fullName evidence="3">GTP cyclohydrolase 1 type 2 homolog</fullName>
    </recommendedName>
</protein>